<dbReference type="SUPFAM" id="SSF50800">
    <property type="entry name" value="PK beta-barrel domain-like"/>
    <property type="match status" value="1"/>
</dbReference>
<dbReference type="Proteomes" id="UP001060261">
    <property type="component" value="Chromosome"/>
</dbReference>
<dbReference type="InterPro" id="IPR052716">
    <property type="entry name" value="MOSC_domain"/>
</dbReference>
<gene>
    <name evidence="2" type="ORF">N0D28_06525</name>
</gene>
<organism evidence="2 3">
    <name type="scientific">Deinococcus rubellus</name>
    <dbReference type="NCBI Taxonomy" id="1889240"/>
    <lineage>
        <taxon>Bacteria</taxon>
        <taxon>Thermotogati</taxon>
        <taxon>Deinococcota</taxon>
        <taxon>Deinococci</taxon>
        <taxon>Deinococcales</taxon>
        <taxon>Deinococcaceae</taxon>
        <taxon>Deinococcus</taxon>
    </lineage>
</organism>
<accession>A0ABY5YLT6</accession>
<sequence length="193" mass="20607">MSGPVQHTTQATVQAVSRDGAHRFSKVAQPVIRLLAGLGVENDSHLGVTVQHRSRVAADPSQPNLRQVHLIHAELFDELAAQGFTVGAGQLGENVTTRGTDLLALPVGTRLHLGPDAVVEVTGLRNPCAQIESFGLKQHRSGLLAAVLDRDAAGRLIRRAGIMGVVLISGEVRAGDALRAEWPPKPWRALERV</sequence>
<reference evidence="2" key="1">
    <citation type="submission" date="2022-09" db="EMBL/GenBank/DDBJ databases">
        <title>genome sequence of Deinococcus rubellus.</title>
        <authorList>
            <person name="Srinivasan S."/>
        </authorList>
    </citation>
    <scope>NUCLEOTIDE SEQUENCE</scope>
    <source>
        <strain evidence="2">Ant6</strain>
    </source>
</reference>
<evidence type="ECO:0000259" key="1">
    <source>
        <dbReference type="PROSITE" id="PS51340"/>
    </source>
</evidence>
<keyword evidence="3" id="KW-1185">Reference proteome</keyword>
<evidence type="ECO:0000313" key="3">
    <source>
        <dbReference type="Proteomes" id="UP001060261"/>
    </source>
</evidence>
<dbReference type="RefSeq" id="WP_260561557.1">
    <property type="nucleotide sequence ID" value="NZ_BAABEC010000163.1"/>
</dbReference>
<dbReference type="InterPro" id="IPR011037">
    <property type="entry name" value="Pyrv_Knase-like_insert_dom_sf"/>
</dbReference>
<dbReference type="Pfam" id="PF03473">
    <property type="entry name" value="MOSC"/>
    <property type="match status" value="1"/>
</dbReference>
<name>A0ABY5YLT6_9DEIO</name>
<dbReference type="PROSITE" id="PS51340">
    <property type="entry name" value="MOSC"/>
    <property type="match status" value="1"/>
</dbReference>
<dbReference type="PANTHER" id="PTHR36930">
    <property type="entry name" value="METAL-SULFUR CLUSTER BIOSYNTHESIS PROTEINS YUAD-RELATED"/>
    <property type="match status" value="1"/>
</dbReference>
<dbReference type="Gene3D" id="2.40.33.20">
    <property type="entry name" value="PK beta-barrel domain-like"/>
    <property type="match status" value="1"/>
</dbReference>
<dbReference type="PANTHER" id="PTHR36930:SF1">
    <property type="entry name" value="MOSC DOMAIN-CONTAINING PROTEIN"/>
    <property type="match status" value="1"/>
</dbReference>
<dbReference type="InterPro" id="IPR005302">
    <property type="entry name" value="MoCF_Sase_C"/>
</dbReference>
<evidence type="ECO:0000313" key="2">
    <source>
        <dbReference type="EMBL" id="UWX65302.1"/>
    </source>
</evidence>
<proteinExistence type="predicted"/>
<feature type="domain" description="MOSC" evidence="1">
    <location>
        <begin position="27"/>
        <end position="181"/>
    </location>
</feature>
<dbReference type="EMBL" id="CP104213">
    <property type="protein sequence ID" value="UWX65302.1"/>
    <property type="molecule type" value="Genomic_DNA"/>
</dbReference>
<protein>
    <submittedName>
        <fullName evidence="2">MOSC domain-containing protein</fullName>
    </submittedName>
</protein>